<sequence>MPCIRFAVCVAVRSFFPPCDGVMRLILVIHKCTTFRPSGARIAISRFSSSRVYPAHDLHEWTTHETYQHRPVMFLIGYVGAESGILRIVGLA</sequence>
<comment type="caution">
    <text evidence="1">The sequence shown here is derived from an EMBL/GenBank/DDBJ whole genome shotgun (WGS) entry which is preliminary data.</text>
</comment>
<reference evidence="1 2" key="1">
    <citation type="submission" date="2024-07" db="EMBL/GenBank/DDBJ databases">
        <title>Section-level genome sequencing and comparative genomics of Aspergillus sections Usti and Cavernicolus.</title>
        <authorList>
            <consortium name="Lawrence Berkeley National Laboratory"/>
            <person name="Nybo J.L."/>
            <person name="Vesth T.C."/>
            <person name="Theobald S."/>
            <person name="Frisvad J.C."/>
            <person name="Larsen T.O."/>
            <person name="Kjaerboelling I."/>
            <person name="Rothschild-Mancinelli K."/>
            <person name="Lyhne E.K."/>
            <person name="Kogle M.E."/>
            <person name="Barry K."/>
            <person name="Clum A."/>
            <person name="Na H."/>
            <person name="Ledsgaard L."/>
            <person name="Lin J."/>
            <person name="Lipzen A."/>
            <person name="Kuo A."/>
            <person name="Riley R."/>
            <person name="Mondo S."/>
            <person name="Labutti K."/>
            <person name="Haridas S."/>
            <person name="Pangalinan J."/>
            <person name="Salamov A.A."/>
            <person name="Simmons B.A."/>
            <person name="Magnuson J.K."/>
            <person name="Chen J."/>
            <person name="Drula E."/>
            <person name="Henrissat B."/>
            <person name="Wiebenga A."/>
            <person name="Lubbers R.J."/>
            <person name="Gomes A.C."/>
            <person name="Makela M.R."/>
            <person name="Stajich J."/>
            <person name="Grigoriev I.V."/>
            <person name="Mortensen U.H."/>
            <person name="De Vries R.P."/>
            <person name="Baker S.E."/>
            <person name="Andersen M.R."/>
        </authorList>
    </citation>
    <scope>NUCLEOTIDE SEQUENCE [LARGE SCALE GENOMIC DNA]</scope>
    <source>
        <strain evidence="1 2">CBS 209.92</strain>
    </source>
</reference>
<proteinExistence type="predicted"/>
<keyword evidence="2" id="KW-1185">Reference proteome</keyword>
<protein>
    <recommendedName>
        <fullName evidence="3">Secreted protein</fullName>
    </recommendedName>
</protein>
<name>A0ABR4GIB2_9EURO</name>
<dbReference type="EMBL" id="JBFTWV010000011">
    <property type="protein sequence ID" value="KAL2798784.1"/>
    <property type="molecule type" value="Genomic_DNA"/>
</dbReference>
<evidence type="ECO:0000313" key="2">
    <source>
        <dbReference type="Proteomes" id="UP001610563"/>
    </source>
</evidence>
<gene>
    <name evidence="1" type="ORF">BJX66DRAFT_294833</name>
</gene>
<evidence type="ECO:0008006" key="3">
    <source>
        <dbReference type="Google" id="ProtNLM"/>
    </source>
</evidence>
<accession>A0ABR4GIB2</accession>
<dbReference type="Proteomes" id="UP001610563">
    <property type="component" value="Unassembled WGS sequence"/>
</dbReference>
<evidence type="ECO:0000313" key="1">
    <source>
        <dbReference type="EMBL" id="KAL2798784.1"/>
    </source>
</evidence>
<organism evidence="1 2">
    <name type="scientific">Aspergillus keveii</name>
    <dbReference type="NCBI Taxonomy" id="714993"/>
    <lineage>
        <taxon>Eukaryota</taxon>
        <taxon>Fungi</taxon>
        <taxon>Dikarya</taxon>
        <taxon>Ascomycota</taxon>
        <taxon>Pezizomycotina</taxon>
        <taxon>Eurotiomycetes</taxon>
        <taxon>Eurotiomycetidae</taxon>
        <taxon>Eurotiales</taxon>
        <taxon>Aspergillaceae</taxon>
        <taxon>Aspergillus</taxon>
        <taxon>Aspergillus subgen. Nidulantes</taxon>
    </lineage>
</organism>